<gene>
    <name evidence="3" type="ORF">LY90DRAFT_671857</name>
</gene>
<evidence type="ECO:0000313" key="4">
    <source>
        <dbReference type="Proteomes" id="UP000193920"/>
    </source>
</evidence>
<feature type="transmembrane region" description="Helical" evidence="1">
    <location>
        <begin position="190"/>
        <end position="219"/>
    </location>
</feature>
<evidence type="ECO:0000256" key="1">
    <source>
        <dbReference type="SAM" id="Phobius"/>
    </source>
</evidence>
<evidence type="ECO:0000313" key="3">
    <source>
        <dbReference type="EMBL" id="ORY42679.1"/>
    </source>
</evidence>
<protein>
    <recommendedName>
        <fullName evidence="2">Fungal lipase-type domain-containing protein</fullName>
    </recommendedName>
</protein>
<dbReference type="AlphaFoldDB" id="A0A1Y2C6L0"/>
<evidence type="ECO:0000259" key="2">
    <source>
        <dbReference type="Pfam" id="PF01764"/>
    </source>
</evidence>
<dbReference type="Proteomes" id="UP000193920">
    <property type="component" value="Unassembled WGS sequence"/>
</dbReference>
<dbReference type="Gene3D" id="3.40.50.1820">
    <property type="entry name" value="alpha/beta hydrolase"/>
    <property type="match status" value="1"/>
</dbReference>
<dbReference type="InterPro" id="IPR002921">
    <property type="entry name" value="Fungal_lipase-type"/>
</dbReference>
<dbReference type="SUPFAM" id="SSF53474">
    <property type="entry name" value="alpha/beta-Hydrolases"/>
    <property type="match status" value="1"/>
</dbReference>
<organism evidence="3 4">
    <name type="scientific">Neocallimastix californiae</name>
    <dbReference type="NCBI Taxonomy" id="1754190"/>
    <lineage>
        <taxon>Eukaryota</taxon>
        <taxon>Fungi</taxon>
        <taxon>Fungi incertae sedis</taxon>
        <taxon>Chytridiomycota</taxon>
        <taxon>Chytridiomycota incertae sedis</taxon>
        <taxon>Neocallimastigomycetes</taxon>
        <taxon>Neocallimastigales</taxon>
        <taxon>Neocallimastigaceae</taxon>
        <taxon>Neocallimastix</taxon>
    </lineage>
</organism>
<keyword evidence="4" id="KW-1185">Reference proteome</keyword>
<feature type="transmembrane region" description="Helical" evidence="1">
    <location>
        <begin position="586"/>
        <end position="605"/>
    </location>
</feature>
<keyword evidence="1" id="KW-0812">Transmembrane</keyword>
<feature type="transmembrane region" description="Helical" evidence="1">
    <location>
        <begin position="307"/>
        <end position="330"/>
    </location>
</feature>
<dbReference type="GO" id="GO:0006629">
    <property type="term" value="P:lipid metabolic process"/>
    <property type="evidence" value="ECO:0007669"/>
    <property type="project" value="InterPro"/>
</dbReference>
<dbReference type="OrthoDB" id="58570at2759"/>
<name>A0A1Y2C6L0_9FUNG</name>
<comment type="caution">
    <text evidence="3">The sequence shown here is derived from an EMBL/GenBank/DDBJ whole genome shotgun (WGS) entry which is preliminary data.</text>
</comment>
<dbReference type="PANTHER" id="PTHR45856">
    <property type="entry name" value="ALPHA/BETA-HYDROLASES SUPERFAMILY PROTEIN"/>
    <property type="match status" value="1"/>
</dbReference>
<feature type="transmembrane region" description="Helical" evidence="1">
    <location>
        <begin position="625"/>
        <end position="646"/>
    </location>
</feature>
<feature type="transmembrane region" description="Helical" evidence="1">
    <location>
        <begin position="439"/>
        <end position="457"/>
    </location>
</feature>
<dbReference type="InterPro" id="IPR029058">
    <property type="entry name" value="AB_hydrolase_fold"/>
</dbReference>
<sequence>MNDNSNKEINNYNDNEDEKINYYNDNEEFKNNDYNKNVDDKINIYNENSDDKINIYNENSDDKINIYNENSDDKINIYNENSDYMINNYNQVDDYHYNDKEYINDDSNNTENDELFNYSKNKINDDIDKKNKKFHKKTYKDYQSNKTINILLKQSDDIKKEYKQSIFNDVINGPHGPDVRLHKHNIVVGLLKLFIVLFFTAGIILLSVISLCITINVGYVCVQIDDTNSMIQMIFFVFYFNVLYSIIYSFWKTYLRLVHTISKSKFGSSMNDIFIKRVLGYFITLKITKLVIPKKYKSHPKDWYEKLNLIIFSVFLFIILLPFPIVAYIYGYWEVVSMFCIFFVIGGALSIIAINGFSRIIQFIKLFSRLNEFYYNAPYYVNLDERAKNQTNFLRLAYCTTNGLHGGCNLLNHILNQLIIICTQISLAAIFFGSFDPDVIKMSISLGLLIIILPLRFRKEIYKTFLNIGVNLHLFSKNTLKTDELEDKTKINAKMKATHRQYLNNIKNTIFINNKKRYINSGGNSFNYNTMDLNGKSAQFFNEEENKINLSFYNLINSKNPYFHGKALKKWNIDTLTSWKGCLTIFSLRIIKFVVGITFMAILNYYRYSEYLDTEETNHNLQNDIITHIIFVIVLLLQDIIFLIPASTEIMSMKTRKYSLNILLIMEFILVIVMRAIIINNYIPMAFILIAYANFTVHPDPRYNWDDEDTERKTLFDLFNPKFDFDPETTPISFTVIISLVISIKFSESGRKTIYTVKDFLDDKNEVTNQKPAICQWRADGISINEFCALAYACYYKNIENVNNSWLFSRPKSSKNNFIVGDNNVTSKTGVHYVDFINKESNILVVAIRGTLTMEDIFQDCYIWSASGLLQISGYFGTFITFWPREITATLVNLIVKQFTNFQLLYWVDVEKHIKELQMNTNYTLYLTGHSLGGGVAAVIASHLNIPAITFSSPGLGYSYKTYDIELKKLMRNLVNVIPMSDPIPKLDSQVGEIQYIECKTGHPFACHRIMNTLDTLNNLCHEDAVYRYWDEHTEKTIDGVPVKHNLYP</sequence>
<keyword evidence="1" id="KW-1133">Transmembrane helix</keyword>
<reference evidence="3 4" key="1">
    <citation type="submission" date="2016-08" db="EMBL/GenBank/DDBJ databases">
        <title>A Parts List for Fungal Cellulosomes Revealed by Comparative Genomics.</title>
        <authorList>
            <consortium name="DOE Joint Genome Institute"/>
            <person name="Haitjema C.H."/>
            <person name="Gilmore S.P."/>
            <person name="Henske J.K."/>
            <person name="Solomon K.V."/>
            <person name="De Groot R."/>
            <person name="Kuo A."/>
            <person name="Mondo S.J."/>
            <person name="Salamov A.A."/>
            <person name="Labutti K."/>
            <person name="Zhao Z."/>
            <person name="Chiniquy J."/>
            <person name="Barry K."/>
            <person name="Brewer H.M."/>
            <person name="Purvine S.O."/>
            <person name="Wright A.T."/>
            <person name="Boxma B."/>
            <person name="Van Alen T."/>
            <person name="Hackstein J.H."/>
            <person name="Baker S.E."/>
            <person name="Grigoriev I.V."/>
            <person name="O'Malley M.A."/>
        </authorList>
    </citation>
    <scope>NUCLEOTIDE SEQUENCE [LARGE SCALE GENOMIC DNA]</scope>
    <source>
        <strain evidence="3 4">G1</strain>
    </source>
</reference>
<feature type="domain" description="Fungal lipase-type" evidence="2">
    <location>
        <begin position="845"/>
        <end position="988"/>
    </location>
</feature>
<dbReference type="EMBL" id="MCOG01000119">
    <property type="protein sequence ID" value="ORY42679.1"/>
    <property type="molecule type" value="Genomic_DNA"/>
</dbReference>
<feature type="transmembrane region" description="Helical" evidence="1">
    <location>
        <begin position="414"/>
        <end position="433"/>
    </location>
</feature>
<proteinExistence type="predicted"/>
<feature type="transmembrane region" description="Helical" evidence="1">
    <location>
        <begin position="231"/>
        <end position="251"/>
    </location>
</feature>
<dbReference type="InterPro" id="IPR051218">
    <property type="entry name" value="Sec_MonoDiacylglyc_Lipase"/>
</dbReference>
<dbReference type="PANTHER" id="PTHR45856:SF11">
    <property type="entry name" value="FUNGAL LIPASE-LIKE DOMAIN-CONTAINING PROTEIN"/>
    <property type="match status" value="1"/>
</dbReference>
<feature type="transmembrane region" description="Helical" evidence="1">
    <location>
        <begin position="658"/>
        <end position="678"/>
    </location>
</feature>
<accession>A0A1Y2C6L0</accession>
<dbReference type="STRING" id="1754190.A0A1Y2C6L0"/>
<feature type="transmembrane region" description="Helical" evidence="1">
    <location>
        <begin position="336"/>
        <end position="357"/>
    </location>
</feature>
<dbReference type="Pfam" id="PF01764">
    <property type="entry name" value="Lipase_3"/>
    <property type="match status" value="1"/>
</dbReference>
<keyword evidence="1" id="KW-0472">Membrane</keyword>